<sequence length="100" mass="10973">MKLRWIGPAAAITVGAVAAADYAWQLATHGVPVLINVACTLAIYATVHTAVRRAVDELLATTHRCPVPGCRFRIRLVNPDPGESRRWQEIAAAHPLHRHH</sequence>
<name>A0A918TAN3_STRCJ</name>
<dbReference type="AlphaFoldDB" id="A0A918TAN3"/>
<feature type="transmembrane region" description="Helical" evidence="1">
    <location>
        <begin position="29"/>
        <end position="47"/>
    </location>
</feature>
<evidence type="ECO:0000313" key="2">
    <source>
        <dbReference type="EMBL" id="GHC33129.1"/>
    </source>
</evidence>
<organism evidence="2 3">
    <name type="scientific">Streptomyces cinnamoneus</name>
    <name type="common">Streptoverticillium cinnamoneum</name>
    <dbReference type="NCBI Taxonomy" id="53446"/>
    <lineage>
        <taxon>Bacteria</taxon>
        <taxon>Bacillati</taxon>
        <taxon>Actinomycetota</taxon>
        <taxon>Actinomycetes</taxon>
        <taxon>Kitasatosporales</taxon>
        <taxon>Streptomycetaceae</taxon>
        <taxon>Streptomyces</taxon>
        <taxon>Streptomyces cinnamoneus group</taxon>
    </lineage>
</organism>
<keyword evidence="1" id="KW-0812">Transmembrane</keyword>
<keyword evidence="1" id="KW-1133">Transmembrane helix</keyword>
<proteinExistence type="predicted"/>
<comment type="caution">
    <text evidence="2">The sequence shown here is derived from an EMBL/GenBank/DDBJ whole genome shotgun (WGS) entry which is preliminary data.</text>
</comment>
<evidence type="ECO:0000313" key="3">
    <source>
        <dbReference type="Proteomes" id="UP000646244"/>
    </source>
</evidence>
<dbReference type="RefSeq" id="WP_190107636.1">
    <property type="nucleotide sequence ID" value="NZ_BMVB01000001.1"/>
</dbReference>
<dbReference type="Proteomes" id="UP000646244">
    <property type="component" value="Unassembled WGS sequence"/>
</dbReference>
<reference evidence="2" key="1">
    <citation type="journal article" date="2014" name="Int. J. Syst. Evol. Microbiol.">
        <title>Complete genome sequence of Corynebacterium casei LMG S-19264T (=DSM 44701T), isolated from a smear-ripened cheese.</title>
        <authorList>
            <consortium name="US DOE Joint Genome Institute (JGI-PGF)"/>
            <person name="Walter F."/>
            <person name="Albersmeier A."/>
            <person name="Kalinowski J."/>
            <person name="Ruckert C."/>
        </authorList>
    </citation>
    <scope>NUCLEOTIDE SEQUENCE</scope>
    <source>
        <strain evidence="2">JCM 4633</strain>
    </source>
</reference>
<protein>
    <submittedName>
        <fullName evidence="2">Uncharacterized protein</fullName>
    </submittedName>
</protein>
<gene>
    <name evidence="2" type="ORF">GCM10010507_01880</name>
</gene>
<accession>A0A918TAN3</accession>
<evidence type="ECO:0000256" key="1">
    <source>
        <dbReference type="SAM" id="Phobius"/>
    </source>
</evidence>
<keyword evidence="1" id="KW-0472">Membrane</keyword>
<dbReference type="EMBL" id="BMVB01000001">
    <property type="protein sequence ID" value="GHC33129.1"/>
    <property type="molecule type" value="Genomic_DNA"/>
</dbReference>
<reference evidence="2" key="2">
    <citation type="submission" date="2020-09" db="EMBL/GenBank/DDBJ databases">
        <authorList>
            <person name="Sun Q."/>
            <person name="Ohkuma M."/>
        </authorList>
    </citation>
    <scope>NUCLEOTIDE SEQUENCE</scope>
    <source>
        <strain evidence="2">JCM 4633</strain>
    </source>
</reference>